<protein>
    <submittedName>
        <fullName evidence="4">DNA-protecting protein DprA</fullName>
    </submittedName>
</protein>
<accession>A0A5C0UFH8</accession>
<feature type="domain" description="DprA winged helix" evidence="3">
    <location>
        <begin position="316"/>
        <end position="366"/>
    </location>
</feature>
<evidence type="ECO:0000313" key="5">
    <source>
        <dbReference type="Proteomes" id="UP000325004"/>
    </source>
</evidence>
<dbReference type="RefSeq" id="WP_148971586.1">
    <property type="nucleotide sequence ID" value="NZ_CP043316.1"/>
</dbReference>
<dbReference type="NCBIfam" id="TIGR00732">
    <property type="entry name" value="dprA"/>
    <property type="match status" value="1"/>
</dbReference>
<dbReference type="Gene3D" id="1.10.10.10">
    <property type="entry name" value="Winged helix-like DNA-binding domain superfamily/Winged helix DNA-binding domain"/>
    <property type="match status" value="1"/>
</dbReference>
<feature type="domain" description="Smf/DprA SLOG" evidence="2">
    <location>
        <begin position="72"/>
        <end position="278"/>
    </location>
</feature>
<dbReference type="Gene3D" id="3.40.50.450">
    <property type="match status" value="1"/>
</dbReference>
<sequence>MNIKQQMSIEEKIDFLRVIRTKNIGPISFLHLLHTYKTIDRVIQYLETKMHVCSKNTAIAEIKKINDYGAQLVAFSDPEYPSLLRNMRDYPPIICVKGNLDLLSSKKLFSIAGSRACSLQSQVITKKIALEMGEQGYKIVSGLARGIDTIAHQNSINTGTIAVLANGIDHIYPSENKNLYDKIADQGLLLSEVAFGTRPSSHLFPNRNRIIAGMSLGVLVVEAGLKSGSLITAQCAVDNGREVFAIPGCPLDPRSRGTNKLIKQGAILVEFSYDILNSFASFSLKEPKSEYIPDIKQNTLEEGLIDQQLEEKDDKLVGAKDQILKMIGFFPISIELLINKMNLPVRIVKSLLVQLEIEGHIQHLWGNKVALKDKNQTKDFQ</sequence>
<comment type="similarity">
    <text evidence="1">Belongs to the DprA/Smf family.</text>
</comment>
<dbReference type="EMBL" id="CP043316">
    <property type="protein sequence ID" value="QEK38470.1"/>
    <property type="molecule type" value="Genomic_DNA"/>
</dbReference>
<dbReference type="InterPro" id="IPR057666">
    <property type="entry name" value="DrpA_SLOG"/>
</dbReference>
<dbReference type="PANTHER" id="PTHR43022:SF1">
    <property type="entry name" value="PROTEIN SMF"/>
    <property type="match status" value="1"/>
</dbReference>
<evidence type="ECO:0000256" key="1">
    <source>
        <dbReference type="ARBA" id="ARBA00006525"/>
    </source>
</evidence>
<dbReference type="PANTHER" id="PTHR43022">
    <property type="entry name" value="PROTEIN SMF"/>
    <property type="match status" value="1"/>
</dbReference>
<dbReference type="Proteomes" id="UP000325004">
    <property type="component" value="Chromosome"/>
</dbReference>
<dbReference type="InterPro" id="IPR036388">
    <property type="entry name" value="WH-like_DNA-bd_sf"/>
</dbReference>
<dbReference type="Pfam" id="PF21102">
    <property type="entry name" value="DprA_N"/>
    <property type="match status" value="1"/>
</dbReference>
<name>A0A5C0UFH8_9PROT</name>
<evidence type="ECO:0000259" key="2">
    <source>
        <dbReference type="Pfam" id="PF02481"/>
    </source>
</evidence>
<evidence type="ECO:0000313" key="4">
    <source>
        <dbReference type="EMBL" id="QEK38470.1"/>
    </source>
</evidence>
<proteinExistence type="inferred from homology"/>
<dbReference type="InterPro" id="IPR041614">
    <property type="entry name" value="DprA_WH"/>
</dbReference>
<dbReference type="AlphaFoldDB" id="A0A5C0UFH8"/>
<dbReference type="SUPFAM" id="SSF102405">
    <property type="entry name" value="MCP/YpsA-like"/>
    <property type="match status" value="1"/>
</dbReference>
<dbReference type="KEGG" id="cpri:FZC34_00870"/>
<evidence type="ECO:0000259" key="3">
    <source>
        <dbReference type="Pfam" id="PF17782"/>
    </source>
</evidence>
<organism evidence="4 5">
    <name type="scientific">Candidatus Cytomitobacter primus</name>
    <dbReference type="NCBI Taxonomy" id="2066024"/>
    <lineage>
        <taxon>Bacteria</taxon>
        <taxon>Pseudomonadati</taxon>
        <taxon>Pseudomonadota</taxon>
        <taxon>Alphaproteobacteria</taxon>
        <taxon>Holosporales</taxon>
        <taxon>Holosporaceae</taxon>
        <taxon>Candidatus Cytomitobacter</taxon>
    </lineage>
</organism>
<dbReference type="Pfam" id="PF02481">
    <property type="entry name" value="DNA_processg_A"/>
    <property type="match status" value="1"/>
</dbReference>
<reference evidence="4 5" key="1">
    <citation type="submission" date="2019-08" db="EMBL/GenBank/DDBJ databases">
        <title>Highly reduced genomes of protist endosymbionts show evolutionary convergence.</title>
        <authorList>
            <person name="George E."/>
            <person name="Husnik F."/>
            <person name="Tashyreva D."/>
            <person name="Prokopchuk G."/>
            <person name="Horak A."/>
            <person name="Kwong W.K."/>
            <person name="Lukes J."/>
            <person name="Keeling P.J."/>
        </authorList>
    </citation>
    <scope>NUCLEOTIDE SEQUENCE [LARGE SCALE GENOMIC DNA]</scope>
    <source>
        <strain evidence="4">1604LC</strain>
    </source>
</reference>
<dbReference type="Pfam" id="PF17782">
    <property type="entry name" value="WHD_DprA"/>
    <property type="match status" value="1"/>
</dbReference>
<dbReference type="InterPro" id="IPR003488">
    <property type="entry name" value="DprA"/>
</dbReference>
<dbReference type="GO" id="GO:0009294">
    <property type="term" value="P:DNA-mediated transformation"/>
    <property type="evidence" value="ECO:0007669"/>
    <property type="project" value="InterPro"/>
</dbReference>
<gene>
    <name evidence="4" type="primary">dprA</name>
    <name evidence="4" type="ORF">FZC34_00870</name>
</gene>
<dbReference type="OrthoDB" id="9785707at2"/>
<keyword evidence="5" id="KW-1185">Reference proteome</keyword>